<dbReference type="SUPFAM" id="SSF53335">
    <property type="entry name" value="S-adenosyl-L-methionine-dependent methyltransferases"/>
    <property type="match status" value="1"/>
</dbReference>
<keyword evidence="1 5" id="KW-0489">Methyltransferase</keyword>
<dbReference type="GO" id="GO:0043565">
    <property type="term" value="F:sequence-specific DNA binding"/>
    <property type="evidence" value="ECO:0007669"/>
    <property type="project" value="TreeGrafter"/>
</dbReference>
<dbReference type="Pfam" id="PF02086">
    <property type="entry name" value="MethyltransfD12"/>
    <property type="match status" value="1"/>
</dbReference>
<feature type="binding site" evidence="4">
    <location>
        <position position="14"/>
    </location>
    <ligand>
        <name>S-adenosyl-L-methionine</name>
        <dbReference type="ChEBI" id="CHEBI:59789"/>
    </ligand>
</feature>
<dbReference type="AlphaFoldDB" id="A0A9X3KP59"/>
<evidence type="ECO:0000256" key="2">
    <source>
        <dbReference type="ARBA" id="ARBA00022679"/>
    </source>
</evidence>
<protein>
    <submittedName>
        <fullName evidence="5">DNA adenine methylase</fullName>
    </submittedName>
</protein>
<keyword evidence="3" id="KW-0949">S-adenosyl-L-methionine</keyword>
<keyword evidence="2" id="KW-0808">Transferase</keyword>
<organism evidence="5 6">
    <name type="scientific">Agrobacterium salinitolerans</name>
    <dbReference type="NCBI Taxonomy" id="1183413"/>
    <lineage>
        <taxon>Bacteria</taxon>
        <taxon>Pseudomonadati</taxon>
        <taxon>Pseudomonadota</taxon>
        <taxon>Alphaproteobacteria</taxon>
        <taxon>Hyphomicrobiales</taxon>
        <taxon>Rhizobiaceae</taxon>
        <taxon>Rhizobium/Agrobacterium group</taxon>
        <taxon>Agrobacterium</taxon>
    </lineage>
</organism>
<dbReference type="PRINTS" id="PR00505">
    <property type="entry name" value="D12N6MTFRASE"/>
</dbReference>
<dbReference type="PANTHER" id="PTHR30481">
    <property type="entry name" value="DNA ADENINE METHYLASE"/>
    <property type="match status" value="1"/>
</dbReference>
<dbReference type="InterPro" id="IPR012263">
    <property type="entry name" value="M_m6A_EcoRV"/>
</dbReference>
<gene>
    <name evidence="5" type="ORF">O9X88_13045</name>
</gene>
<evidence type="ECO:0000256" key="1">
    <source>
        <dbReference type="ARBA" id="ARBA00022603"/>
    </source>
</evidence>
<dbReference type="RefSeq" id="WP_269835023.1">
    <property type="nucleotide sequence ID" value="NZ_JAPZLR010000008.1"/>
</dbReference>
<evidence type="ECO:0000256" key="3">
    <source>
        <dbReference type="ARBA" id="ARBA00022691"/>
    </source>
</evidence>
<dbReference type="InterPro" id="IPR012327">
    <property type="entry name" value="MeTrfase_D12"/>
</dbReference>
<feature type="binding site" evidence="4">
    <location>
        <position position="55"/>
    </location>
    <ligand>
        <name>S-adenosyl-L-methionine</name>
        <dbReference type="ChEBI" id="CHEBI:59789"/>
    </ligand>
</feature>
<dbReference type="EMBL" id="JAPZLR010000008">
    <property type="protein sequence ID" value="MCZ7938478.1"/>
    <property type="molecule type" value="Genomic_DNA"/>
</dbReference>
<dbReference type="GO" id="GO:0032259">
    <property type="term" value="P:methylation"/>
    <property type="evidence" value="ECO:0007669"/>
    <property type="project" value="UniProtKB-KW"/>
</dbReference>
<evidence type="ECO:0000313" key="5">
    <source>
        <dbReference type="EMBL" id="MCZ7938478.1"/>
    </source>
</evidence>
<dbReference type="GO" id="GO:0006298">
    <property type="term" value="P:mismatch repair"/>
    <property type="evidence" value="ECO:0007669"/>
    <property type="project" value="TreeGrafter"/>
</dbReference>
<evidence type="ECO:0000256" key="4">
    <source>
        <dbReference type="PIRSR" id="PIRSR000398-1"/>
    </source>
</evidence>
<dbReference type="Gene3D" id="3.40.50.150">
    <property type="entry name" value="Vaccinia Virus protein VP39"/>
    <property type="match status" value="2"/>
</dbReference>
<feature type="binding site" evidence="4">
    <location>
        <position position="10"/>
    </location>
    <ligand>
        <name>S-adenosyl-L-methionine</name>
        <dbReference type="ChEBI" id="CHEBI:59789"/>
    </ligand>
</feature>
<proteinExistence type="predicted"/>
<dbReference type="PIRSF" id="PIRSF000398">
    <property type="entry name" value="M_m6A_EcoRV"/>
    <property type="match status" value="1"/>
</dbReference>
<name>A0A9X3KP59_9HYPH</name>
<sequence>MSPTRPAMRWHGGKWLLAPWIISHFPDHRTYVEPFGGAASVLLRKHKSYAEVYNDLDDEAVNLFRVMRSDRAGELVEALRLTPFARTEFALAYEKHDDPVERARRLVTRSFLGFGGDAVKNRTTGFRNDSNRSGGAPAKDWENYPDCLPALIERLRGVVIESRPAEYVIGKFDGPETLFYVDPPYVHSSRDLGGNGKLPRHTYEFEMTDHDHVRLLEQLRAVEGMVVLSGYASELYDDALSDWKRVTRTTLADGARTRTEVLWVNPAGRDRLDAIQIPLLIEGVA</sequence>
<accession>A0A9X3KP59</accession>
<dbReference type="InterPro" id="IPR029063">
    <property type="entry name" value="SAM-dependent_MTases_sf"/>
</dbReference>
<evidence type="ECO:0000313" key="6">
    <source>
        <dbReference type="Proteomes" id="UP001151018"/>
    </source>
</evidence>
<feature type="binding site" evidence="4">
    <location>
        <position position="182"/>
    </location>
    <ligand>
        <name>S-adenosyl-L-methionine</name>
        <dbReference type="ChEBI" id="CHEBI:59789"/>
    </ligand>
</feature>
<comment type="caution">
    <text evidence="5">The sequence shown here is derived from an EMBL/GenBank/DDBJ whole genome shotgun (WGS) entry which is preliminary data.</text>
</comment>
<dbReference type="GO" id="GO:0009307">
    <property type="term" value="P:DNA restriction-modification system"/>
    <property type="evidence" value="ECO:0007669"/>
    <property type="project" value="InterPro"/>
</dbReference>
<dbReference type="Proteomes" id="UP001151018">
    <property type="component" value="Unassembled WGS sequence"/>
</dbReference>
<dbReference type="GO" id="GO:1904047">
    <property type="term" value="F:S-adenosyl-L-methionine binding"/>
    <property type="evidence" value="ECO:0007669"/>
    <property type="project" value="TreeGrafter"/>
</dbReference>
<dbReference type="PANTHER" id="PTHR30481:SF4">
    <property type="entry name" value="SITE-SPECIFIC DNA-METHYLTRANSFERASE (ADENINE-SPECIFIC)"/>
    <property type="match status" value="1"/>
</dbReference>
<reference evidence="5" key="1">
    <citation type="submission" date="2022-12" db="EMBL/GenBank/DDBJ databases">
        <title>Draft genome sequences of 22 rhizogenic Agrobacterium biovar 1 strains, the causative agent of hairy root disease.</title>
        <authorList>
            <person name="Kim N."/>
            <person name="Vargas P."/>
            <person name="Rediers H."/>
        </authorList>
    </citation>
    <scope>NUCLEOTIDE SEQUENCE</scope>
    <source>
        <strain evidence="5">ST15.13.006</strain>
    </source>
</reference>
<dbReference type="GO" id="GO:0009007">
    <property type="term" value="F:site-specific DNA-methyltransferase (adenine-specific) activity"/>
    <property type="evidence" value="ECO:0007669"/>
    <property type="project" value="UniProtKB-EC"/>
</dbReference>